<dbReference type="EMBL" id="MTZV01000001">
    <property type="protein sequence ID" value="PCE28713.1"/>
    <property type="molecule type" value="Genomic_DNA"/>
</dbReference>
<dbReference type="Pfam" id="PF07971">
    <property type="entry name" value="Glyco_hydro_92"/>
    <property type="match status" value="2"/>
</dbReference>
<dbReference type="GO" id="GO:0000224">
    <property type="term" value="F:peptide-N4-(N-acetyl-beta-glucosaminyl)asparagine amidase activity"/>
    <property type="evidence" value="ECO:0007669"/>
    <property type="project" value="TreeGrafter"/>
</dbReference>
<dbReference type="InterPro" id="IPR012939">
    <property type="entry name" value="Glyco_hydro_92"/>
</dbReference>
<feature type="domain" description="Glycosyl hydrolase family 92 N-terminal" evidence="2">
    <location>
        <begin position="80"/>
        <end position="339"/>
    </location>
</feature>
<dbReference type="PROSITE" id="PS51257">
    <property type="entry name" value="PROKAR_LIPOPROTEIN"/>
    <property type="match status" value="1"/>
</dbReference>
<dbReference type="GO" id="GO:0030246">
    <property type="term" value="F:carbohydrate binding"/>
    <property type="evidence" value="ECO:0007669"/>
    <property type="project" value="InterPro"/>
</dbReference>
<dbReference type="NCBIfam" id="TIGR01180">
    <property type="entry name" value="aman2_put"/>
    <property type="match status" value="1"/>
</dbReference>
<accession>A0A2A4F4E9</accession>
<gene>
    <name evidence="3" type="ORF">BWP39_00550</name>
</gene>
<feature type="domain" description="Glycosyl hydrolase family 92" evidence="1">
    <location>
        <begin position="751"/>
        <end position="869"/>
    </location>
</feature>
<dbReference type="InterPro" id="IPR050883">
    <property type="entry name" value="PNGase"/>
</dbReference>
<dbReference type="InterPro" id="IPR014718">
    <property type="entry name" value="GH-type_carb-bd"/>
</dbReference>
<reference evidence="3 4" key="1">
    <citation type="submission" date="2017-01" db="EMBL/GenBank/DDBJ databases">
        <title>Whole-Genome Shotgun Sequencing of Two beta-Proteobacterial Species in Search of the Bulgecin Biosynthetic Cluster.</title>
        <authorList>
            <person name="Horsman M.E."/>
            <person name="Marous D.R."/>
            <person name="Li R."/>
            <person name="Oliver R.A."/>
            <person name="Byun B."/>
            <person name="Emrich S.J."/>
            <person name="Boggess B."/>
            <person name="Townsend C.A."/>
            <person name="Mobashery S."/>
        </authorList>
    </citation>
    <scope>NUCLEOTIDE SEQUENCE [LARGE SCALE GENOMIC DNA]</scope>
    <source>
        <strain evidence="3 4">ATCC 31363</strain>
    </source>
</reference>
<dbReference type="Gene3D" id="2.70.98.10">
    <property type="match status" value="1"/>
</dbReference>
<dbReference type="PANTHER" id="PTHR12143">
    <property type="entry name" value="PEPTIDE N-GLYCANASE PNGASE -RELATED"/>
    <property type="match status" value="1"/>
</dbReference>
<name>A0A2A4F4E9_9BURK</name>
<evidence type="ECO:0000259" key="2">
    <source>
        <dbReference type="Pfam" id="PF17678"/>
    </source>
</evidence>
<dbReference type="SUPFAM" id="SSF48208">
    <property type="entry name" value="Six-hairpin glycosidases"/>
    <property type="match status" value="1"/>
</dbReference>
<dbReference type="InterPro" id="IPR008928">
    <property type="entry name" value="6-hairpin_glycosidase_sf"/>
</dbReference>
<dbReference type="GO" id="GO:0006516">
    <property type="term" value="P:glycoprotein catabolic process"/>
    <property type="evidence" value="ECO:0007669"/>
    <property type="project" value="TreeGrafter"/>
</dbReference>
<sequence>MHNTWKVTGALLGVCVSVASCGGDVNPVSRASANSVPLAQAPTTSSLNGAATPVNDASPASVAPGPIAQSVDPMLVVKSVDPMIGTGNLDISADWSSGIRGHGHIYPGATVPFGMVQLGPDTTGGPSALQYDWDRTSGYQYDDPYITGFAHTHLSGAGIGSGGEVSFLPTLAPVDKATLAKIAGTSVTYNAQFSHADESAAPGYYSVRVSPKGTGSPPWNVQGATILAEMTATSHAGVHRYTYFPSATTQKSSMIVSIANPIGGSLQSGKIQIVDNQTIAGWQITNNWAVNKPTYFTAHFSQPFDPNVVFSVDGNTAYLTFVKAAGASSAVVTVNVGISPSSMADAAANLAAEVGKQTFDQVKDAAQHTWATALNRIQIKGGTADQRTMFYTSLYHAMLGPTLYNNADGSYVGMNSTNNSNTNPPTTSKHANPGFDYSSSFSLWDTFRAQSPLMTLVQPERVDGWVKSLLTQFKQNGKGELPVWPLAQTETFTMAGHPAIPMIADAYLKGITSANIDDIWTALTTTQGASAHGFDQYRNSGYVFSGDNASVSTTQDYAFDDWATAAVGKAAGKDASVYQSYLKRSLNYAHVYNPAKYNGWIFAVPKDSSGNWSDYFDPTAAEKTDYSEANSWIDTWNVFHDFPGLISTLGGKSQAEAQLDKTFDPNNPLSFLNGQGFPDLTGRIGEFVAGNEPANQIPYLYDVVGRPSKTQAIVRTVMDDMYSLTLTARDTADLSAASLKVAQGDPRRVRASGIPGNDDFGQLSAWYVLSAMGIYSLNPVGGVYYFGTPLFAEATISIPVANATANGGALTFGQSHSFTITAHTANGEPPSTNNRFVQSVTLNGTALHRPYITHDEMRAGGKLDFVMGSTANDAWVASWNGQDPNTALAPSAAFAVK</sequence>
<evidence type="ECO:0000259" key="1">
    <source>
        <dbReference type="Pfam" id="PF07971"/>
    </source>
</evidence>
<feature type="domain" description="Glycosyl hydrolase family 92" evidence="1">
    <location>
        <begin position="346"/>
        <end position="725"/>
    </location>
</feature>
<dbReference type="Gene3D" id="3.30.2080.10">
    <property type="entry name" value="GH92 mannosidase domain"/>
    <property type="match status" value="1"/>
</dbReference>
<dbReference type="OrthoDB" id="9804511at2"/>
<dbReference type="Gene3D" id="1.20.1610.10">
    <property type="entry name" value="alpha-1,2-mannosidases domains"/>
    <property type="match status" value="1"/>
</dbReference>
<evidence type="ECO:0000313" key="4">
    <source>
        <dbReference type="Proteomes" id="UP000218022"/>
    </source>
</evidence>
<dbReference type="PANTHER" id="PTHR12143:SF39">
    <property type="entry name" value="SECRETED PROTEIN"/>
    <property type="match status" value="1"/>
</dbReference>
<organism evidence="3 4">
    <name type="scientific">Paraburkholderia acidicola</name>
    <dbReference type="NCBI Taxonomy" id="1912599"/>
    <lineage>
        <taxon>Bacteria</taxon>
        <taxon>Pseudomonadati</taxon>
        <taxon>Pseudomonadota</taxon>
        <taxon>Betaproteobacteria</taxon>
        <taxon>Burkholderiales</taxon>
        <taxon>Burkholderiaceae</taxon>
        <taxon>Paraburkholderia</taxon>
    </lineage>
</organism>
<dbReference type="Proteomes" id="UP000218022">
    <property type="component" value="Unassembled WGS sequence"/>
</dbReference>
<protein>
    <submittedName>
        <fullName evidence="3">Alpha-mannosidase</fullName>
    </submittedName>
</protein>
<dbReference type="Gene3D" id="1.20.1050.60">
    <property type="entry name" value="alpha-1,2-mannosidase"/>
    <property type="match status" value="1"/>
</dbReference>
<evidence type="ECO:0000313" key="3">
    <source>
        <dbReference type="EMBL" id="PCE28713.1"/>
    </source>
</evidence>
<dbReference type="GO" id="GO:0005829">
    <property type="term" value="C:cytosol"/>
    <property type="evidence" value="ECO:0007669"/>
    <property type="project" value="TreeGrafter"/>
</dbReference>
<dbReference type="InterPro" id="IPR041371">
    <property type="entry name" value="GH92_N"/>
</dbReference>
<comment type="caution">
    <text evidence="3">The sequence shown here is derived from an EMBL/GenBank/DDBJ whole genome shotgun (WGS) entry which is preliminary data.</text>
</comment>
<dbReference type="GO" id="GO:0005975">
    <property type="term" value="P:carbohydrate metabolic process"/>
    <property type="evidence" value="ECO:0007669"/>
    <property type="project" value="InterPro"/>
</dbReference>
<proteinExistence type="predicted"/>
<dbReference type="InterPro" id="IPR005887">
    <property type="entry name" value="GH92_a_mannosidase_put"/>
</dbReference>
<dbReference type="AlphaFoldDB" id="A0A2A4F4E9"/>
<dbReference type="Pfam" id="PF17678">
    <property type="entry name" value="Glyco_hydro_92N"/>
    <property type="match status" value="1"/>
</dbReference>